<dbReference type="RefSeq" id="WP_009519051.1">
    <property type="nucleotide sequence ID" value="NZ_CCAE010000045.1"/>
</dbReference>
<keyword evidence="7" id="KW-1185">Reference proteome</keyword>
<comment type="subcellular location">
    <subcellularLocation>
        <location evidence="1">Membrane</location>
    </subcellularLocation>
</comment>
<dbReference type="AlphaFoldDB" id="A0A1L1PJE6"/>
<name>A0A1L1PJE6_HYDIT</name>
<dbReference type="EMBL" id="CCAE010000045">
    <property type="protein sequence ID" value="CDN89510.1"/>
    <property type="molecule type" value="Genomic_DNA"/>
</dbReference>
<gene>
    <name evidence="6" type="ORF">BN948_03949</name>
</gene>
<evidence type="ECO:0000256" key="2">
    <source>
        <dbReference type="ARBA" id="ARBA00023136"/>
    </source>
</evidence>
<feature type="region of interest" description="Disordered" evidence="3">
    <location>
        <begin position="214"/>
        <end position="235"/>
    </location>
</feature>
<dbReference type="InterPro" id="IPR008816">
    <property type="entry name" value="Gly_zipper_2TM_dom"/>
</dbReference>
<evidence type="ECO:0000313" key="7">
    <source>
        <dbReference type="Proteomes" id="UP000028878"/>
    </source>
</evidence>
<feature type="chain" id="PRO_5009681453" evidence="4">
    <location>
        <begin position="26"/>
        <end position="235"/>
    </location>
</feature>
<dbReference type="PANTHER" id="PTHR35603:SF2">
    <property type="entry name" value="OUTER MEMBRANE LIPOPROTEIN"/>
    <property type="match status" value="1"/>
</dbReference>
<dbReference type="InterPro" id="IPR051407">
    <property type="entry name" value="Bact_OM_lipoprot/Surf_antigen"/>
</dbReference>
<organism evidence="6 7">
    <name type="scientific">Hydrogenophaga intermedia</name>
    <dbReference type="NCBI Taxonomy" id="65786"/>
    <lineage>
        <taxon>Bacteria</taxon>
        <taxon>Pseudomonadati</taxon>
        <taxon>Pseudomonadota</taxon>
        <taxon>Betaproteobacteria</taxon>
        <taxon>Burkholderiales</taxon>
        <taxon>Comamonadaceae</taxon>
        <taxon>Hydrogenophaga</taxon>
    </lineage>
</organism>
<evidence type="ECO:0000256" key="4">
    <source>
        <dbReference type="SAM" id="SignalP"/>
    </source>
</evidence>
<evidence type="ECO:0000313" key="6">
    <source>
        <dbReference type="EMBL" id="CDN89510.1"/>
    </source>
</evidence>
<evidence type="ECO:0000259" key="5">
    <source>
        <dbReference type="Pfam" id="PF05433"/>
    </source>
</evidence>
<dbReference type="PANTHER" id="PTHR35603">
    <property type="match status" value="1"/>
</dbReference>
<reference evidence="7" key="1">
    <citation type="submission" date="2014-11" db="EMBL/GenBank/DDBJ databases">
        <title>Draft genome sequence of Hydrogenophaga intermedia S1.</title>
        <authorList>
            <person name="Gan H.M."/>
            <person name="Chew T.H."/>
            <person name="Stolz A."/>
        </authorList>
    </citation>
    <scope>NUCLEOTIDE SEQUENCE [LARGE SCALE GENOMIC DNA]</scope>
    <source>
        <strain evidence="7">S1</strain>
    </source>
</reference>
<dbReference type="GO" id="GO:0019867">
    <property type="term" value="C:outer membrane"/>
    <property type="evidence" value="ECO:0007669"/>
    <property type="project" value="InterPro"/>
</dbReference>
<dbReference type="Pfam" id="PF05433">
    <property type="entry name" value="Rick_17kDa_Anti"/>
    <property type="match status" value="1"/>
</dbReference>
<proteinExistence type="predicted"/>
<sequence precursor="true">MNTLRTLVWLPLAAAAAAATGTAHAQEEQGRVISSTPIIQQVAVPQQVCTDEQVTYPGRKSGAGAVMGAIAGGAAGNAIGDGSGRAAATVIGLIGGAMLGNRIEGSSPPQTEIVRNCGTQTFYEPRTVAYDVVYEYAGRQYRTQMAQDPGRYVRLNVTPVDAMPPPPATYPSRPQVRYETPAPHVVYDNSYPSGYSNISTEVVIIGGQRYHRPPGWRGHPGPGYYPGHPHYDRNR</sequence>
<evidence type="ECO:0000256" key="3">
    <source>
        <dbReference type="SAM" id="MobiDB-lite"/>
    </source>
</evidence>
<protein>
    <submittedName>
        <fullName evidence="6">17 kDa surface antigen</fullName>
    </submittedName>
</protein>
<keyword evidence="2" id="KW-0472">Membrane</keyword>
<evidence type="ECO:0000256" key="1">
    <source>
        <dbReference type="ARBA" id="ARBA00004370"/>
    </source>
</evidence>
<feature type="signal peptide" evidence="4">
    <location>
        <begin position="1"/>
        <end position="25"/>
    </location>
</feature>
<dbReference type="Proteomes" id="UP000028878">
    <property type="component" value="Unassembled WGS sequence"/>
</dbReference>
<keyword evidence="4" id="KW-0732">Signal</keyword>
<accession>A0A1L1PJE6</accession>
<feature type="domain" description="Glycine zipper 2TM" evidence="5">
    <location>
        <begin position="63"/>
        <end position="104"/>
    </location>
</feature>